<dbReference type="FunFam" id="3.30.160.60:FF:000322">
    <property type="entry name" value="GDNF-inducible zinc finger protein 1"/>
    <property type="match status" value="1"/>
</dbReference>
<evidence type="ECO:0000313" key="13">
    <source>
        <dbReference type="EMBL" id="KAH3860098.1"/>
    </source>
</evidence>
<feature type="domain" description="C2H2-type" evidence="12">
    <location>
        <begin position="428"/>
        <end position="455"/>
    </location>
</feature>
<feature type="compositionally biased region" description="Polar residues" evidence="11">
    <location>
        <begin position="218"/>
        <end position="236"/>
    </location>
</feature>
<feature type="region of interest" description="Disordered" evidence="11">
    <location>
        <begin position="296"/>
        <end position="323"/>
    </location>
</feature>
<feature type="domain" description="C2H2-type" evidence="12">
    <location>
        <begin position="456"/>
        <end position="483"/>
    </location>
</feature>
<comment type="caution">
    <text evidence="13">The sequence shown here is derived from an EMBL/GenBank/DDBJ whole genome shotgun (WGS) entry which is preliminary data.</text>
</comment>
<dbReference type="PANTHER" id="PTHR24404:SF100">
    <property type="entry name" value="ZINC FINGER PROTEIN 501"/>
    <property type="match status" value="1"/>
</dbReference>
<dbReference type="GO" id="GO:0005634">
    <property type="term" value="C:nucleus"/>
    <property type="evidence" value="ECO:0007669"/>
    <property type="project" value="UniProtKB-SubCell"/>
</dbReference>
<dbReference type="GO" id="GO:0008270">
    <property type="term" value="F:zinc ion binding"/>
    <property type="evidence" value="ECO:0007669"/>
    <property type="project" value="UniProtKB-KW"/>
</dbReference>
<evidence type="ECO:0000259" key="12">
    <source>
        <dbReference type="PROSITE" id="PS50157"/>
    </source>
</evidence>
<keyword evidence="7" id="KW-0238">DNA-binding</keyword>
<dbReference type="FunFam" id="3.30.160.60:FF:000564">
    <property type="entry name" value="zinc finger protein 699"/>
    <property type="match status" value="1"/>
</dbReference>
<dbReference type="SUPFAM" id="SSF57667">
    <property type="entry name" value="beta-beta-alpha zinc fingers"/>
    <property type="match status" value="1"/>
</dbReference>
<evidence type="ECO:0000256" key="6">
    <source>
        <dbReference type="ARBA" id="ARBA00023015"/>
    </source>
</evidence>
<dbReference type="Gene3D" id="3.30.160.60">
    <property type="entry name" value="Classic Zinc Finger"/>
    <property type="match status" value="2"/>
</dbReference>
<dbReference type="Proteomes" id="UP000828390">
    <property type="component" value="Unassembled WGS sequence"/>
</dbReference>
<evidence type="ECO:0000256" key="4">
    <source>
        <dbReference type="ARBA" id="ARBA00022771"/>
    </source>
</evidence>
<dbReference type="SMART" id="SM00355">
    <property type="entry name" value="ZnF_C2H2"/>
    <property type="match status" value="3"/>
</dbReference>
<dbReference type="GO" id="GO:0003700">
    <property type="term" value="F:DNA-binding transcription factor activity"/>
    <property type="evidence" value="ECO:0007669"/>
    <property type="project" value="TreeGrafter"/>
</dbReference>
<dbReference type="PROSITE" id="PS50157">
    <property type="entry name" value="ZINC_FINGER_C2H2_2"/>
    <property type="match status" value="2"/>
</dbReference>
<feature type="region of interest" description="Disordered" evidence="11">
    <location>
        <begin position="106"/>
        <end position="138"/>
    </location>
</feature>
<protein>
    <recommendedName>
        <fullName evidence="12">C2H2-type domain-containing protein</fullName>
    </recommendedName>
</protein>
<feature type="compositionally biased region" description="Basic and acidic residues" evidence="11">
    <location>
        <begin position="237"/>
        <end position="259"/>
    </location>
</feature>
<evidence type="ECO:0000256" key="5">
    <source>
        <dbReference type="ARBA" id="ARBA00022833"/>
    </source>
</evidence>
<accession>A0A9D4RAB6</accession>
<gene>
    <name evidence="13" type="ORF">DPMN_022991</name>
</gene>
<keyword evidence="6" id="KW-0805">Transcription regulation</keyword>
<dbReference type="PANTHER" id="PTHR24404">
    <property type="entry name" value="ZINC FINGER PROTEIN"/>
    <property type="match status" value="1"/>
</dbReference>
<evidence type="ECO:0000256" key="2">
    <source>
        <dbReference type="ARBA" id="ARBA00022723"/>
    </source>
</evidence>
<keyword evidence="2" id="KW-0479">Metal-binding</keyword>
<keyword evidence="9" id="KW-0539">Nucleus</keyword>
<dbReference type="GO" id="GO:0006357">
    <property type="term" value="P:regulation of transcription by RNA polymerase II"/>
    <property type="evidence" value="ECO:0007669"/>
    <property type="project" value="TreeGrafter"/>
</dbReference>
<feature type="region of interest" description="Disordered" evidence="11">
    <location>
        <begin position="360"/>
        <end position="383"/>
    </location>
</feature>
<keyword evidence="4 10" id="KW-0863">Zinc-finger</keyword>
<dbReference type="InterPro" id="IPR013087">
    <property type="entry name" value="Znf_C2H2_type"/>
</dbReference>
<dbReference type="GO" id="GO:0000978">
    <property type="term" value="F:RNA polymerase II cis-regulatory region sequence-specific DNA binding"/>
    <property type="evidence" value="ECO:0007669"/>
    <property type="project" value="TreeGrafter"/>
</dbReference>
<dbReference type="InterPro" id="IPR036236">
    <property type="entry name" value="Znf_C2H2_sf"/>
</dbReference>
<dbReference type="PROSITE" id="PS00028">
    <property type="entry name" value="ZINC_FINGER_C2H2_1"/>
    <property type="match status" value="2"/>
</dbReference>
<evidence type="ECO:0000256" key="10">
    <source>
        <dbReference type="PROSITE-ProRule" id="PRU00042"/>
    </source>
</evidence>
<sequence length="512" mass="57410">MQDIEMFREVPGYRAILKAVIKQQIQGLINQLARHTGEESVLMTASVEEGTLTHLGSDHGKVFMDSREELKAQFLGFCLKRNHIKSSAHHNDQFMRKKGPIPARNRLINNKSFSSGVRHQPYPSVVKSEPVDSSGELKPVNYSKEKYQNNQPKNHSFDSMKPINLSVHPSNEYGVKVKFEKVTEASIGKNVESSSSSKNAEASSVVSHTESAHGSPACVSQSVGLVQNKETSLSKESTPEPKEHVTKREMPELVNEKEVNQNNEELANRNVELQHVMETDPGDERPNFLTNNLAQTSPVAAEPAELPRTEELPSLGTPDEPTLGAYQYTLATSHRKSRKSQEPRKKASYSSPVLVEADVSPSMANSKSTNIDMKTPKSQHVDTDIKTPPHDLMECEMNGQDSDAERSALQRKQELESYLCLDHNARPYPCNLCPKRFKERHHLIYHIRTHSGQRPYKCLTCGKAFTQSSSLNTHKKTHYKDISCMECGLVFKKQLEFINHACQSLQGSLILS</sequence>
<feature type="compositionally biased region" description="Polar residues" evidence="11">
    <location>
        <begin position="362"/>
        <end position="378"/>
    </location>
</feature>
<dbReference type="AlphaFoldDB" id="A0A9D4RAB6"/>
<keyword evidence="14" id="KW-1185">Reference proteome</keyword>
<dbReference type="EMBL" id="JAIWYP010000002">
    <property type="protein sequence ID" value="KAH3860098.1"/>
    <property type="molecule type" value="Genomic_DNA"/>
</dbReference>
<evidence type="ECO:0000256" key="8">
    <source>
        <dbReference type="ARBA" id="ARBA00023163"/>
    </source>
</evidence>
<keyword evidence="3" id="KW-0677">Repeat</keyword>
<reference evidence="13" key="2">
    <citation type="submission" date="2020-11" db="EMBL/GenBank/DDBJ databases">
        <authorList>
            <person name="McCartney M.A."/>
            <person name="Auch B."/>
            <person name="Kono T."/>
            <person name="Mallez S."/>
            <person name="Becker A."/>
            <person name="Gohl D.M."/>
            <person name="Silverstein K.A.T."/>
            <person name="Koren S."/>
            <person name="Bechman K.B."/>
            <person name="Herman A."/>
            <person name="Abrahante J.E."/>
            <person name="Garbe J."/>
        </authorList>
    </citation>
    <scope>NUCLEOTIDE SEQUENCE</scope>
    <source>
        <strain evidence="13">Duluth1</strain>
        <tissue evidence="13">Whole animal</tissue>
    </source>
</reference>
<evidence type="ECO:0000256" key="11">
    <source>
        <dbReference type="SAM" id="MobiDB-lite"/>
    </source>
</evidence>
<dbReference type="OrthoDB" id="6121004at2759"/>
<reference evidence="13" key="1">
    <citation type="journal article" date="2019" name="bioRxiv">
        <title>The Genome of the Zebra Mussel, Dreissena polymorpha: A Resource for Invasive Species Research.</title>
        <authorList>
            <person name="McCartney M.A."/>
            <person name="Auch B."/>
            <person name="Kono T."/>
            <person name="Mallez S."/>
            <person name="Zhang Y."/>
            <person name="Obille A."/>
            <person name="Becker A."/>
            <person name="Abrahante J.E."/>
            <person name="Garbe J."/>
            <person name="Badalamenti J.P."/>
            <person name="Herman A."/>
            <person name="Mangelson H."/>
            <person name="Liachko I."/>
            <person name="Sullivan S."/>
            <person name="Sone E.D."/>
            <person name="Koren S."/>
            <person name="Silverstein K.A.T."/>
            <person name="Beckman K.B."/>
            <person name="Gohl D.M."/>
        </authorList>
    </citation>
    <scope>NUCLEOTIDE SEQUENCE</scope>
    <source>
        <strain evidence="13">Duluth1</strain>
        <tissue evidence="13">Whole animal</tissue>
    </source>
</reference>
<feature type="compositionally biased region" description="Polar residues" evidence="11">
    <location>
        <begin position="107"/>
        <end position="117"/>
    </location>
</feature>
<dbReference type="InterPro" id="IPR050589">
    <property type="entry name" value="Ikaros_C2H2-ZF"/>
</dbReference>
<dbReference type="Pfam" id="PF00096">
    <property type="entry name" value="zf-C2H2"/>
    <property type="match status" value="2"/>
</dbReference>
<keyword evidence="5" id="KW-0862">Zinc</keyword>
<organism evidence="13 14">
    <name type="scientific">Dreissena polymorpha</name>
    <name type="common">Zebra mussel</name>
    <name type="synonym">Mytilus polymorpha</name>
    <dbReference type="NCBI Taxonomy" id="45954"/>
    <lineage>
        <taxon>Eukaryota</taxon>
        <taxon>Metazoa</taxon>
        <taxon>Spiralia</taxon>
        <taxon>Lophotrochozoa</taxon>
        <taxon>Mollusca</taxon>
        <taxon>Bivalvia</taxon>
        <taxon>Autobranchia</taxon>
        <taxon>Heteroconchia</taxon>
        <taxon>Euheterodonta</taxon>
        <taxon>Imparidentia</taxon>
        <taxon>Neoheterodontei</taxon>
        <taxon>Myida</taxon>
        <taxon>Dreissenoidea</taxon>
        <taxon>Dreissenidae</taxon>
        <taxon>Dreissena</taxon>
    </lineage>
</organism>
<comment type="subcellular location">
    <subcellularLocation>
        <location evidence="1">Nucleus</location>
    </subcellularLocation>
</comment>
<evidence type="ECO:0000256" key="7">
    <source>
        <dbReference type="ARBA" id="ARBA00023125"/>
    </source>
</evidence>
<evidence type="ECO:0000256" key="3">
    <source>
        <dbReference type="ARBA" id="ARBA00022737"/>
    </source>
</evidence>
<evidence type="ECO:0000256" key="9">
    <source>
        <dbReference type="ARBA" id="ARBA00023242"/>
    </source>
</evidence>
<evidence type="ECO:0000256" key="1">
    <source>
        <dbReference type="ARBA" id="ARBA00004123"/>
    </source>
</evidence>
<feature type="compositionally biased region" description="Low complexity" evidence="11">
    <location>
        <begin position="189"/>
        <end position="207"/>
    </location>
</feature>
<name>A0A9D4RAB6_DREPO</name>
<feature type="region of interest" description="Disordered" evidence="11">
    <location>
        <begin position="187"/>
        <end position="264"/>
    </location>
</feature>
<feature type="region of interest" description="Disordered" evidence="11">
    <location>
        <begin position="332"/>
        <end position="351"/>
    </location>
</feature>
<keyword evidence="8" id="KW-0804">Transcription</keyword>
<proteinExistence type="predicted"/>
<evidence type="ECO:0000313" key="14">
    <source>
        <dbReference type="Proteomes" id="UP000828390"/>
    </source>
</evidence>